<proteinExistence type="inferred from homology"/>
<dbReference type="PROSITE" id="PS51186">
    <property type="entry name" value="GNAT"/>
    <property type="match status" value="1"/>
</dbReference>
<keyword evidence="1 5" id="KW-0808">Transferase</keyword>
<reference evidence="5 6" key="1">
    <citation type="journal article" date="2017" name="Poromechanics V (2013)">
        <title>Genomic Characterization of the Arsenic-Tolerant Actinobacterium, &lt;i&gt;Rhodococcus erythropolis&lt;/i&gt; S43.</title>
        <authorList>
            <person name="Retamal-Morales G."/>
            <person name="Mehnert M."/>
            <person name="Schwabe R."/>
            <person name="Tischler D."/>
            <person name="Schloemann M."/>
            <person name="Levican G.J."/>
        </authorList>
    </citation>
    <scope>NUCLEOTIDE SEQUENCE [LARGE SCALE GENOMIC DNA]</scope>
    <source>
        <strain evidence="5 6">S43</strain>
    </source>
</reference>
<dbReference type="Gene3D" id="3.40.630.30">
    <property type="match status" value="1"/>
</dbReference>
<evidence type="ECO:0000256" key="2">
    <source>
        <dbReference type="ARBA" id="ARBA00023315"/>
    </source>
</evidence>
<comment type="caution">
    <text evidence="5">The sequence shown here is derived from an EMBL/GenBank/DDBJ whole genome shotgun (WGS) entry which is preliminary data.</text>
</comment>
<dbReference type="InterPro" id="IPR016181">
    <property type="entry name" value="Acyl_CoA_acyltransferase"/>
</dbReference>
<dbReference type="InterPro" id="IPR051531">
    <property type="entry name" value="N-acetyltransferase"/>
</dbReference>
<gene>
    <name evidence="5" type="ORF">BS297_18095</name>
</gene>
<dbReference type="PANTHER" id="PTHR43792:SF8">
    <property type="entry name" value="[RIBOSOMAL PROTEIN US5]-ALANINE N-ACETYLTRANSFERASE"/>
    <property type="match status" value="1"/>
</dbReference>
<feature type="domain" description="N-acetyltransferase" evidence="4">
    <location>
        <begin position="12"/>
        <end position="166"/>
    </location>
</feature>
<dbReference type="GO" id="GO:0016747">
    <property type="term" value="F:acyltransferase activity, transferring groups other than amino-acyl groups"/>
    <property type="evidence" value="ECO:0007669"/>
    <property type="project" value="InterPro"/>
</dbReference>
<dbReference type="InterPro" id="IPR000182">
    <property type="entry name" value="GNAT_dom"/>
</dbReference>
<comment type="similarity">
    <text evidence="3">Belongs to the acetyltransferase family. RimJ subfamily.</text>
</comment>
<dbReference type="SUPFAM" id="SSF55729">
    <property type="entry name" value="Acyl-CoA N-acyltransferases (Nat)"/>
    <property type="match status" value="1"/>
</dbReference>
<organism evidence="5 6">
    <name type="scientific">Rhodococcus erythropolis</name>
    <name type="common">Arthrobacter picolinophilus</name>
    <dbReference type="NCBI Taxonomy" id="1833"/>
    <lineage>
        <taxon>Bacteria</taxon>
        <taxon>Bacillati</taxon>
        <taxon>Actinomycetota</taxon>
        <taxon>Actinomycetes</taxon>
        <taxon>Mycobacteriales</taxon>
        <taxon>Nocardiaceae</taxon>
        <taxon>Rhodococcus</taxon>
        <taxon>Rhodococcus erythropolis group</taxon>
    </lineage>
</organism>
<keyword evidence="2" id="KW-0012">Acyltransferase</keyword>
<name>A0A1F2PNH7_RHOER</name>
<dbReference type="Proteomes" id="UP000325576">
    <property type="component" value="Unassembled WGS sequence"/>
</dbReference>
<dbReference type="EMBL" id="MRBO01000486">
    <property type="protein sequence ID" value="KAB2583949.1"/>
    <property type="molecule type" value="Genomic_DNA"/>
</dbReference>
<evidence type="ECO:0000313" key="6">
    <source>
        <dbReference type="Proteomes" id="UP000325576"/>
    </source>
</evidence>
<evidence type="ECO:0000256" key="1">
    <source>
        <dbReference type="ARBA" id="ARBA00022679"/>
    </source>
</evidence>
<dbReference type="RefSeq" id="WP_020969122.1">
    <property type="nucleotide sequence ID" value="NZ_JAWLKD010000006.1"/>
</dbReference>
<protein>
    <submittedName>
        <fullName evidence="5">GNAT family N-acetyltransferase</fullName>
    </submittedName>
</protein>
<dbReference type="Pfam" id="PF00583">
    <property type="entry name" value="Acetyltransf_1"/>
    <property type="match status" value="1"/>
</dbReference>
<evidence type="ECO:0000259" key="4">
    <source>
        <dbReference type="PROSITE" id="PS51186"/>
    </source>
</evidence>
<dbReference type="PANTHER" id="PTHR43792">
    <property type="entry name" value="GNAT FAMILY, PUTATIVE (AFU_ORTHOLOGUE AFUA_3G00765)-RELATED-RELATED"/>
    <property type="match status" value="1"/>
</dbReference>
<dbReference type="AlphaFoldDB" id="A0A1F2PNH7"/>
<evidence type="ECO:0000256" key="3">
    <source>
        <dbReference type="ARBA" id="ARBA00038502"/>
    </source>
</evidence>
<sequence>MTTAPELRGPRVLLSPVAPDHHARLRAIHLHPDVVQWWQNPDDDWPAAPEAGTTRYSIFYGDHLIGFIQWYEAEDNPDFRHAGLDLFLDPDFHSQGFGRESIRVLCAHLIDDLAFHRLVIDPEVDNSVAIACYRSVGFKDVGVMREYSRDRHGVWKDGLLMDLLAREFIR</sequence>
<evidence type="ECO:0000313" key="5">
    <source>
        <dbReference type="EMBL" id="KAB2583949.1"/>
    </source>
</evidence>
<accession>A0A1F2PNH7</accession>